<keyword evidence="1" id="KW-1133">Transmembrane helix</keyword>
<gene>
    <name evidence="3" type="ORF">OKA104_LOCUS6106</name>
    <name evidence="2" type="ORF">VCS650_LOCUS31605</name>
</gene>
<dbReference type="Proteomes" id="UP000663891">
    <property type="component" value="Unassembled WGS sequence"/>
</dbReference>
<evidence type="ECO:0000313" key="3">
    <source>
        <dbReference type="EMBL" id="CAF3590874.1"/>
    </source>
</evidence>
<feature type="transmembrane region" description="Helical" evidence="1">
    <location>
        <begin position="183"/>
        <end position="208"/>
    </location>
</feature>
<evidence type="ECO:0000313" key="2">
    <source>
        <dbReference type="EMBL" id="CAF1311217.1"/>
    </source>
</evidence>
<evidence type="ECO:0000313" key="4">
    <source>
        <dbReference type="Proteomes" id="UP000663891"/>
    </source>
</evidence>
<feature type="transmembrane region" description="Helical" evidence="1">
    <location>
        <begin position="98"/>
        <end position="118"/>
    </location>
</feature>
<keyword evidence="1" id="KW-0812">Transmembrane</keyword>
<evidence type="ECO:0000256" key="1">
    <source>
        <dbReference type="SAM" id="Phobius"/>
    </source>
</evidence>
<sequence length="344" mass="40151">MSNSYNSSALSINSVLGTFPAGNINIQPYWIVVLQLIFVQFLQRIWNYFQYKTCFTTLEIAGLIRIFQQYPTSLSINSNTSLTVDKTRLVKLRNMISISYFEAINCLLIFGHSIWYCIIQSSCLQSSSVATTWNCYNAFGYRLYNYVFVSYSSTTLNCIYVIYMEGYQEIIKSGYKQGSFCSIIYYISLIIIVITLPLVTCLLLPFFLTNVIPMFIIYIWISTIYIVVSSYLIFTGFFVYDDIDELRKRKEFLSAEEVNEEDCCSFMFTQKEIPHVAFSMILALFITTFPILLSIFFNYSQFFYYGDGYLTTIRDDFNSRSTEQYFNILQNSFKQVLHSLLNFL</sequence>
<dbReference type="AlphaFoldDB" id="A0A815EKF7"/>
<proteinExistence type="predicted"/>
<dbReference type="OrthoDB" id="10375406at2759"/>
<feature type="transmembrane region" description="Helical" evidence="1">
    <location>
        <begin position="26"/>
        <end position="42"/>
    </location>
</feature>
<reference evidence="2" key="1">
    <citation type="submission" date="2021-02" db="EMBL/GenBank/DDBJ databases">
        <authorList>
            <person name="Nowell W R."/>
        </authorList>
    </citation>
    <scope>NUCLEOTIDE SEQUENCE</scope>
</reference>
<dbReference type="Proteomes" id="UP000663881">
    <property type="component" value="Unassembled WGS sequence"/>
</dbReference>
<feature type="transmembrane region" description="Helical" evidence="1">
    <location>
        <begin position="143"/>
        <end position="163"/>
    </location>
</feature>
<dbReference type="EMBL" id="CAJOAY010000221">
    <property type="protein sequence ID" value="CAF3590874.1"/>
    <property type="molecule type" value="Genomic_DNA"/>
</dbReference>
<dbReference type="EMBL" id="CAJNON010000546">
    <property type="protein sequence ID" value="CAF1311217.1"/>
    <property type="molecule type" value="Genomic_DNA"/>
</dbReference>
<feature type="transmembrane region" description="Helical" evidence="1">
    <location>
        <begin position="276"/>
        <end position="297"/>
    </location>
</feature>
<name>A0A815EKF7_9BILA</name>
<feature type="transmembrane region" description="Helical" evidence="1">
    <location>
        <begin position="214"/>
        <end position="240"/>
    </location>
</feature>
<protein>
    <submittedName>
        <fullName evidence="2">Uncharacterized protein</fullName>
    </submittedName>
</protein>
<comment type="caution">
    <text evidence="2">The sequence shown here is derived from an EMBL/GenBank/DDBJ whole genome shotgun (WGS) entry which is preliminary data.</text>
</comment>
<keyword evidence="1" id="KW-0472">Membrane</keyword>
<accession>A0A815EKF7</accession>
<organism evidence="2 4">
    <name type="scientific">Adineta steineri</name>
    <dbReference type="NCBI Taxonomy" id="433720"/>
    <lineage>
        <taxon>Eukaryota</taxon>
        <taxon>Metazoa</taxon>
        <taxon>Spiralia</taxon>
        <taxon>Gnathifera</taxon>
        <taxon>Rotifera</taxon>
        <taxon>Eurotatoria</taxon>
        <taxon>Bdelloidea</taxon>
        <taxon>Adinetida</taxon>
        <taxon>Adinetidae</taxon>
        <taxon>Adineta</taxon>
    </lineage>
</organism>